<reference evidence="11" key="2">
    <citation type="submission" date="2023-01" db="EMBL/GenBank/DDBJ databases">
        <title>Human gut microbiome strain richness.</title>
        <authorList>
            <person name="Chen-Liaw A."/>
        </authorList>
    </citation>
    <scope>NUCLEOTIDE SEQUENCE</scope>
    <source>
        <strain evidence="11">D35st1_E5_D35t1_190705</strain>
    </source>
</reference>
<dbReference type="Pfam" id="PF00072">
    <property type="entry name" value="Response_reg"/>
    <property type="match status" value="1"/>
</dbReference>
<gene>
    <name evidence="10" type="primary">luxQ_1</name>
    <name evidence="10" type="ORF">ERS852429_00238</name>
    <name evidence="11" type="ORF">PN612_20060</name>
</gene>
<dbReference type="GO" id="GO:0005524">
    <property type="term" value="F:ATP binding"/>
    <property type="evidence" value="ECO:0007669"/>
    <property type="project" value="UniProtKB-KW"/>
</dbReference>
<dbReference type="PROSITE" id="PS50109">
    <property type="entry name" value="HIS_KIN"/>
    <property type="match status" value="1"/>
</dbReference>
<dbReference type="CDD" id="cd00130">
    <property type="entry name" value="PAS"/>
    <property type="match status" value="1"/>
</dbReference>
<protein>
    <recommendedName>
        <fullName evidence="2">histidine kinase</fullName>
        <ecNumber evidence="2">2.7.13.3</ecNumber>
    </recommendedName>
</protein>
<dbReference type="EMBL" id="CYXP01000001">
    <property type="protein sequence ID" value="CUM72746.1"/>
    <property type="molecule type" value="Genomic_DNA"/>
</dbReference>
<evidence type="ECO:0000256" key="5">
    <source>
        <dbReference type="ARBA" id="ARBA00022777"/>
    </source>
</evidence>
<keyword evidence="3 6" id="KW-0597">Phosphoprotein</keyword>
<proteinExistence type="predicted"/>
<evidence type="ECO:0000256" key="4">
    <source>
        <dbReference type="ARBA" id="ARBA00022679"/>
    </source>
</evidence>
<keyword evidence="4 10" id="KW-0808">Transferase</keyword>
<keyword evidence="11" id="KW-0547">Nucleotide-binding</keyword>
<dbReference type="InterPro" id="IPR005467">
    <property type="entry name" value="His_kinase_dom"/>
</dbReference>
<dbReference type="InterPro" id="IPR011006">
    <property type="entry name" value="CheY-like_superfamily"/>
</dbReference>
<dbReference type="GO" id="GO:0005886">
    <property type="term" value="C:plasma membrane"/>
    <property type="evidence" value="ECO:0007669"/>
    <property type="project" value="TreeGrafter"/>
</dbReference>
<dbReference type="InterPro" id="IPR003594">
    <property type="entry name" value="HATPase_dom"/>
</dbReference>
<dbReference type="Gene3D" id="1.10.287.130">
    <property type="match status" value="1"/>
</dbReference>
<feature type="domain" description="Response regulatory" evidence="8">
    <location>
        <begin position="732"/>
        <end position="845"/>
    </location>
</feature>
<dbReference type="SMART" id="SM00387">
    <property type="entry name" value="HATPase_c"/>
    <property type="match status" value="1"/>
</dbReference>
<sequence>MNNIHSNTTFLNEAIDKKTDVEDEKTDLILANMIDLRKTMSDVLSLLLGAKENSVIDQALFRILQFFDVDRVYIGTFDEQTHTVDFTNEVTCDGIISMREDLLRQLPQDEIPWWYDSIKKGMDIVIHDVSKMPEEAKSEQHLLILQEVSSLLVIPIFKQGKPSGFIGFDSVKKKRNWSALDIENLHMLADILSIAIERGEVQGLVEHTAMQVMKSETKFKIIFDKMPWGAELYDENGVLVDINQADLDIFGVTREQAVGLNMFENPNIPKYVNQSLKNGKDIFFPLNYDFKVASQNGYYDSHHDSKTKHLLVKGVTLKDSLDNIFGYIYIVFDDTENHIKREQIENSLARLKVSVDTGDSILWEYDVENDKLTVDFGLNEDINNNEGLKAIHDYNFKNQEDYKSSIHPDDFDRVYNKQFKPLLQGKINNFVAAYRRILNGKTFWFNSNVRSYKFNDDGTPNRIVSYTSNITQQREKEIELIKVKEADKLKSAFLANMSHEIRTPLNAIVGFSNIIAEIDDEVERQSYLDIIHKNNDLLLQLIDDILDFSKIEAGTMDYHFEEVDIKDICGEIALADSIKMPSDVDLIFDLDSPSVIVKTDERRVMQVISNFVNNAIKFTTKGSITIYYEIEGDFIRVCVKDTGIGISAENQRRIFERFIKVDTFQQGTGLGLTISRTIIEALGGKIGVDSEEGVGSTFWFTLPLDTKRTDIELSPDILVQSEETPRSDRHHSILIAEDVYENYFLLETLFGKQYQLYHALNGQEAIDMFETYHPDLILMDIKMPVMDGFEATRRIRTLSKTIPIIALTAFAFEREKEIAKQCEFTDYVVKPIDIKELKKLIAKVLA</sequence>
<dbReference type="SUPFAM" id="SSF55874">
    <property type="entry name" value="ATPase domain of HSP90 chaperone/DNA topoisomerase II/histidine kinase"/>
    <property type="match status" value="1"/>
</dbReference>
<dbReference type="PROSITE" id="PS50110">
    <property type="entry name" value="RESPONSE_REGULATORY"/>
    <property type="match status" value="1"/>
</dbReference>
<dbReference type="Pfam" id="PF01590">
    <property type="entry name" value="GAF"/>
    <property type="match status" value="1"/>
</dbReference>
<evidence type="ECO:0000256" key="2">
    <source>
        <dbReference type="ARBA" id="ARBA00012438"/>
    </source>
</evidence>
<dbReference type="Gene3D" id="3.30.450.40">
    <property type="match status" value="1"/>
</dbReference>
<evidence type="ECO:0000259" key="7">
    <source>
        <dbReference type="PROSITE" id="PS50109"/>
    </source>
</evidence>
<dbReference type="GO" id="GO:0009927">
    <property type="term" value="F:histidine phosphotransfer kinase activity"/>
    <property type="evidence" value="ECO:0007669"/>
    <property type="project" value="TreeGrafter"/>
</dbReference>
<dbReference type="PANTHER" id="PTHR43047">
    <property type="entry name" value="TWO-COMPONENT HISTIDINE PROTEIN KINASE"/>
    <property type="match status" value="1"/>
</dbReference>
<dbReference type="SMART" id="SM00065">
    <property type="entry name" value="GAF"/>
    <property type="match status" value="1"/>
</dbReference>
<dbReference type="EC" id="2.7.13.3" evidence="2"/>
<dbReference type="PROSITE" id="PS50112">
    <property type="entry name" value="PAS"/>
    <property type="match status" value="1"/>
</dbReference>
<accession>A0A173R4R5</accession>
<dbReference type="Gene3D" id="3.30.450.20">
    <property type="entry name" value="PAS domain"/>
    <property type="match status" value="2"/>
</dbReference>
<dbReference type="Pfam" id="PF00512">
    <property type="entry name" value="HisKA"/>
    <property type="match status" value="1"/>
</dbReference>
<organism evidence="10 12">
    <name type="scientific">Parabacteroides distasonis</name>
    <dbReference type="NCBI Taxonomy" id="823"/>
    <lineage>
        <taxon>Bacteria</taxon>
        <taxon>Pseudomonadati</taxon>
        <taxon>Bacteroidota</taxon>
        <taxon>Bacteroidia</taxon>
        <taxon>Bacteroidales</taxon>
        <taxon>Tannerellaceae</taxon>
        <taxon>Parabacteroides</taxon>
    </lineage>
</organism>
<dbReference type="Gene3D" id="3.30.565.10">
    <property type="entry name" value="Histidine kinase-like ATPase, C-terminal domain"/>
    <property type="match status" value="1"/>
</dbReference>
<dbReference type="Proteomes" id="UP000095591">
    <property type="component" value="Unassembled WGS sequence"/>
</dbReference>
<dbReference type="InterPro" id="IPR036890">
    <property type="entry name" value="HATPase_C_sf"/>
</dbReference>
<reference evidence="10 12" key="1">
    <citation type="submission" date="2015-09" db="EMBL/GenBank/DDBJ databases">
        <authorList>
            <consortium name="Pathogen Informatics"/>
        </authorList>
    </citation>
    <scope>NUCLEOTIDE SEQUENCE [LARGE SCALE GENOMIC DNA]</scope>
    <source>
        <strain evidence="10 12">2789STDY5608872</strain>
    </source>
</reference>
<dbReference type="FunFam" id="3.30.565.10:FF:000006">
    <property type="entry name" value="Sensor histidine kinase WalK"/>
    <property type="match status" value="1"/>
</dbReference>
<dbReference type="InterPro" id="IPR003661">
    <property type="entry name" value="HisK_dim/P_dom"/>
</dbReference>
<dbReference type="SUPFAM" id="SSF47384">
    <property type="entry name" value="Homodimeric domain of signal transducing histidine kinase"/>
    <property type="match status" value="1"/>
</dbReference>
<evidence type="ECO:0000256" key="6">
    <source>
        <dbReference type="PROSITE-ProRule" id="PRU00169"/>
    </source>
</evidence>
<evidence type="ECO:0000256" key="1">
    <source>
        <dbReference type="ARBA" id="ARBA00000085"/>
    </source>
</evidence>
<evidence type="ECO:0000313" key="10">
    <source>
        <dbReference type="EMBL" id="CUM72746.1"/>
    </source>
</evidence>
<evidence type="ECO:0000313" key="11">
    <source>
        <dbReference type="EMBL" id="MDB9140788.1"/>
    </source>
</evidence>
<dbReference type="PANTHER" id="PTHR43047:SF72">
    <property type="entry name" value="OSMOSENSING HISTIDINE PROTEIN KINASE SLN1"/>
    <property type="match status" value="1"/>
</dbReference>
<dbReference type="Pfam" id="PF02518">
    <property type="entry name" value="HATPase_c"/>
    <property type="match status" value="1"/>
</dbReference>
<comment type="catalytic activity">
    <reaction evidence="1">
        <text>ATP + protein L-histidine = ADP + protein N-phospho-L-histidine.</text>
        <dbReference type="EC" id="2.7.13.3"/>
    </reaction>
</comment>
<name>A0A173R4R5_PARDI</name>
<dbReference type="SUPFAM" id="SSF55785">
    <property type="entry name" value="PYP-like sensor domain (PAS domain)"/>
    <property type="match status" value="2"/>
</dbReference>
<evidence type="ECO:0000259" key="8">
    <source>
        <dbReference type="PROSITE" id="PS50110"/>
    </source>
</evidence>
<dbReference type="InterPro" id="IPR036097">
    <property type="entry name" value="HisK_dim/P_sf"/>
</dbReference>
<dbReference type="InterPro" id="IPR004358">
    <property type="entry name" value="Sig_transdc_His_kin-like_C"/>
</dbReference>
<dbReference type="EMBL" id="JAQMPX010000145">
    <property type="protein sequence ID" value="MDB9140788.1"/>
    <property type="molecule type" value="Genomic_DNA"/>
</dbReference>
<dbReference type="InterPro" id="IPR000014">
    <property type="entry name" value="PAS"/>
</dbReference>
<dbReference type="Proteomes" id="UP001211522">
    <property type="component" value="Unassembled WGS sequence"/>
</dbReference>
<feature type="domain" description="Histidine kinase" evidence="7">
    <location>
        <begin position="496"/>
        <end position="706"/>
    </location>
</feature>
<dbReference type="InterPro" id="IPR001789">
    <property type="entry name" value="Sig_transdc_resp-reg_receiver"/>
</dbReference>
<dbReference type="SUPFAM" id="SSF55781">
    <property type="entry name" value="GAF domain-like"/>
    <property type="match status" value="1"/>
</dbReference>
<dbReference type="PRINTS" id="PR00344">
    <property type="entry name" value="BCTRLSENSOR"/>
</dbReference>
<dbReference type="Gene3D" id="3.40.50.2300">
    <property type="match status" value="1"/>
</dbReference>
<dbReference type="InterPro" id="IPR003018">
    <property type="entry name" value="GAF"/>
</dbReference>
<dbReference type="SMART" id="SM00388">
    <property type="entry name" value="HisKA"/>
    <property type="match status" value="1"/>
</dbReference>
<dbReference type="SMART" id="SM00448">
    <property type="entry name" value="REC"/>
    <property type="match status" value="1"/>
</dbReference>
<dbReference type="GO" id="GO:0000155">
    <property type="term" value="F:phosphorelay sensor kinase activity"/>
    <property type="evidence" value="ECO:0007669"/>
    <property type="project" value="InterPro"/>
</dbReference>
<dbReference type="GeneID" id="93521791"/>
<dbReference type="CDD" id="cd16922">
    <property type="entry name" value="HATPase_EvgS-ArcB-TorS-like"/>
    <property type="match status" value="1"/>
</dbReference>
<evidence type="ECO:0000313" key="12">
    <source>
        <dbReference type="Proteomes" id="UP000095591"/>
    </source>
</evidence>
<dbReference type="NCBIfam" id="TIGR00229">
    <property type="entry name" value="sensory_box"/>
    <property type="match status" value="1"/>
</dbReference>
<dbReference type="InterPro" id="IPR035965">
    <property type="entry name" value="PAS-like_dom_sf"/>
</dbReference>
<keyword evidence="11" id="KW-0067">ATP-binding</keyword>
<evidence type="ECO:0000256" key="3">
    <source>
        <dbReference type="ARBA" id="ARBA00022553"/>
    </source>
</evidence>
<dbReference type="RefSeq" id="WP_005866438.1">
    <property type="nucleotide sequence ID" value="NZ_CAXSKO010000007.1"/>
</dbReference>
<feature type="modified residue" description="4-aspartylphosphate" evidence="6">
    <location>
        <position position="780"/>
    </location>
</feature>
<evidence type="ECO:0000259" key="9">
    <source>
        <dbReference type="PROSITE" id="PS50112"/>
    </source>
</evidence>
<feature type="domain" description="PAS" evidence="9">
    <location>
        <begin position="215"/>
        <end position="259"/>
    </location>
</feature>
<keyword evidence="5 10" id="KW-0418">Kinase</keyword>
<dbReference type="CDD" id="cd00082">
    <property type="entry name" value="HisKA"/>
    <property type="match status" value="1"/>
</dbReference>
<dbReference type="InterPro" id="IPR029016">
    <property type="entry name" value="GAF-like_dom_sf"/>
</dbReference>
<dbReference type="CDD" id="cd17546">
    <property type="entry name" value="REC_hyHK_CKI1_RcsC-like"/>
    <property type="match status" value="1"/>
</dbReference>
<dbReference type="SUPFAM" id="SSF52172">
    <property type="entry name" value="CheY-like"/>
    <property type="match status" value="1"/>
</dbReference>
<dbReference type="AlphaFoldDB" id="A0A173R4R5"/>